<proteinExistence type="predicted"/>
<gene>
    <name evidence="2" type="ORF">X975_03346</name>
</gene>
<feature type="non-terminal residue" evidence="2">
    <location>
        <position position="133"/>
    </location>
</feature>
<reference evidence="2 3" key="1">
    <citation type="submission" date="2013-11" db="EMBL/GenBank/DDBJ databases">
        <title>Genome sequencing of Stegodyphus mimosarum.</title>
        <authorList>
            <person name="Bechsgaard J."/>
        </authorList>
    </citation>
    <scope>NUCLEOTIDE SEQUENCE [LARGE SCALE GENOMIC DNA]</scope>
</reference>
<evidence type="ECO:0000313" key="2">
    <source>
        <dbReference type="EMBL" id="KFM68429.1"/>
    </source>
</evidence>
<sequence>MEEHYINESDDFSLYHGLGAFPSVEEEGESELEDDISDDIVPKLEPENSEMNFVTSHFKEDSSESESDVFTEGLSFSRTQEQEVAAKKVASPQKDEIGTSGSNVPKPKISSSSDLEDDELMDFEILEESDVMS</sequence>
<dbReference type="EMBL" id="KK116675">
    <property type="protein sequence ID" value="KFM68429.1"/>
    <property type="molecule type" value="Genomic_DNA"/>
</dbReference>
<feature type="region of interest" description="Disordered" evidence="1">
    <location>
        <begin position="82"/>
        <end position="133"/>
    </location>
</feature>
<dbReference type="Proteomes" id="UP000054359">
    <property type="component" value="Unassembled WGS sequence"/>
</dbReference>
<keyword evidence="3" id="KW-1185">Reference proteome</keyword>
<evidence type="ECO:0000313" key="3">
    <source>
        <dbReference type="Proteomes" id="UP000054359"/>
    </source>
</evidence>
<feature type="compositionally biased region" description="Acidic residues" evidence="1">
    <location>
        <begin position="114"/>
        <end position="133"/>
    </location>
</feature>
<accession>A0A087TTJ0</accession>
<organism evidence="2 3">
    <name type="scientific">Stegodyphus mimosarum</name>
    <name type="common">African social velvet spider</name>
    <dbReference type="NCBI Taxonomy" id="407821"/>
    <lineage>
        <taxon>Eukaryota</taxon>
        <taxon>Metazoa</taxon>
        <taxon>Ecdysozoa</taxon>
        <taxon>Arthropoda</taxon>
        <taxon>Chelicerata</taxon>
        <taxon>Arachnida</taxon>
        <taxon>Araneae</taxon>
        <taxon>Araneomorphae</taxon>
        <taxon>Entelegynae</taxon>
        <taxon>Eresoidea</taxon>
        <taxon>Eresidae</taxon>
        <taxon>Stegodyphus</taxon>
    </lineage>
</organism>
<evidence type="ECO:0000256" key="1">
    <source>
        <dbReference type="SAM" id="MobiDB-lite"/>
    </source>
</evidence>
<name>A0A087TTJ0_STEMI</name>
<dbReference type="OrthoDB" id="10029527at2759"/>
<dbReference type="AlphaFoldDB" id="A0A087TTJ0"/>
<protein>
    <submittedName>
        <fullName evidence="2">Uncharacterized protein</fullName>
    </submittedName>
</protein>